<accession>A0A850Q5B0</accession>
<feature type="transmembrane region" description="Helical" evidence="2">
    <location>
        <begin position="58"/>
        <end position="77"/>
    </location>
</feature>
<keyword evidence="2" id="KW-0812">Transmembrane</keyword>
<organism evidence="3 4">
    <name type="scientific">Donghicola mangrovi</name>
    <dbReference type="NCBI Taxonomy" id="2729614"/>
    <lineage>
        <taxon>Bacteria</taxon>
        <taxon>Pseudomonadati</taxon>
        <taxon>Pseudomonadota</taxon>
        <taxon>Alphaproteobacteria</taxon>
        <taxon>Rhodobacterales</taxon>
        <taxon>Roseobacteraceae</taxon>
        <taxon>Donghicola</taxon>
    </lineage>
</organism>
<dbReference type="EMBL" id="JABCJE010000009">
    <property type="protein sequence ID" value="NVO24907.1"/>
    <property type="molecule type" value="Genomic_DNA"/>
</dbReference>
<sequence>MESTLIHLCNGFIKDEYFSLLDAVNRMGDRVLLVSVWSVTAVLGLIAFAFFRRSRGALLVAIVASIGFWIIQGSLSVQQARYEPRMRQIEGTCYETAKGPAITWGLSAGDGISGPDRSIAELPFSGQIAESTSVLTPYVPVEVGPLGHAMADSAIALPQLLQILLAVLGLVFLRRGRPADLPPAPVVNVAGPVFNMPEGQTTPEAPKTPADKAKVQAA</sequence>
<keyword evidence="2" id="KW-0472">Membrane</keyword>
<feature type="compositionally biased region" description="Basic and acidic residues" evidence="1">
    <location>
        <begin position="209"/>
        <end position="218"/>
    </location>
</feature>
<protein>
    <submittedName>
        <fullName evidence="3">Uncharacterized protein</fullName>
    </submittedName>
</protein>
<dbReference type="Proteomes" id="UP000592216">
    <property type="component" value="Unassembled WGS sequence"/>
</dbReference>
<evidence type="ECO:0000313" key="4">
    <source>
        <dbReference type="Proteomes" id="UP000592216"/>
    </source>
</evidence>
<gene>
    <name evidence="3" type="ORF">HJ536_16240</name>
</gene>
<dbReference type="AlphaFoldDB" id="A0A850Q5B0"/>
<evidence type="ECO:0000256" key="1">
    <source>
        <dbReference type="SAM" id="MobiDB-lite"/>
    </source>
</evidence>
<feature type="transmembrane region" description="Helical" evidence="2">
    <location>
        <begin position="31"/>
        <end position="51"/>
    </location>
</feature>
<evidence type="ECO:0000313" key="3">
    <source>
        <dbReference type="EMBL" id="NVO24907.1"/>
    </source>
</evidence>
<feature type="region of interest" description="Disordered" evidence="1">
    <location>
        <begin position="197"/>
        <end position="218"/>
    </location>
</feature>
<comment type="caution">
    <text evidence="3">The sequence shown here is derived from an EMBL/GenBank/DDBJ whole genome shotgun (WGS) entry which is preliminary data.</text>
</comment>
<reference evidence="3 4" key="1">
    <citation type="submission" date="2020-04" db="EMBL/GenBank/DDBJ databases">
        <title>Donghicola sp., a member of the Rhodobacteraceae family isolated from mangrove forest in Thailand.</title>
        <authorList>
            <person name="Charoenyingcharoen P."/>
            <person name="Yukphan P."/>
        </authorList>
    </citation>
    <scope>NUCLEOTIDE SEQUENCE [LARGE SCALE GENOMIC DNA]</scope>
    <source>
        <strain evidence="3 4">B5-SW-15</strain>
    </source>
</reference>
<keyword evidence="2" id="KW-1133">Transmembrane helix</keyword>
<evidence type="ECO:0000256" key="2">
    <source>
        <dbReference type="SAM" id="Phobius"/>
    </source>
</evidence>
<name>A0A850Q5B0_9RHOB</name>
<proteinExistence type="predicted"/>
<dbReference type="RefSeq" id="WP_177158513.1">
    <property type="nucleotide sequence ID" value="NZ_JABCJE010000009.1"/>
</dbReference>